<reference evidence="2 3" key="1">
    <citation type="journal article" date="2016" name="Nat. Commun.">
        <title>Thousands of microbial genomes shed light on interconnected biogeochemical processes in an aquifer system.</title>
        <authorList>
            <person name="Anantharaman K."/>
            <person name="Brown C.T."/>
            <person name="Hug L.A."/>
            <person name="Sharon I."/>
            <person name="Castelle C.J."/>
            <person name="Probst A.J."/>
            <person name="Thomas B.C."/>
            <person name="Singh A."/>
            <person name="Wilkins M.J."/>
            <person name="Karaoz U."/>
            <person name="Brodie E.L."/>
            <person name="Williams K.H."/>
            <person name="Hubbard S.S."/>
            <person name="Banfield J.F."/>
        </authorList>
    </citation>
    <scope>NUCLEOTIDE SEQUENCE [LARGE SCALE GENOMIC DNA]</scope>
</reference>
<gene>
    <name evidence="2" type="ORF">A2140_01685</name>
</gene>
<keyword evidence="1" id="KW-0472">Membrane</keyword>
<sequence length="87" mass="9803">MEEMMLTLLVAIVAAIYFYRDAKRRGEPAMKSALIVFFSYIGAFVLLWIVTISFQIRFGPVGTIVTELVSIGFVSYYAFMKSKESSA</sequence>
<feature type="transmembrane region" description="Helical" evidence="1">
    <location>
        <begin position="60"/>
        <end position="79"/>
    </location>
</feature>
<accession>A0A1F6SYW4</accession>
<keyword evidence="1" id="KW-0812">Transmembrane</keyword>
<proteinExistence type="predicted"/>
<evidence type="ECO:0000256" key="1">
    <source>
        <dbReference type="SAM" id="Phobius"/>
    </source>
</evidence>
<feature type="transmembrane region" description="Helical" evidence="1">
    <location>
        <begin position="34"/>
        <end position="54"/>
    </location>
</feature>
<organism evidence="2 3">
    <name type="scientific">Candidatus Muproteobacteria bacterium RBG_16_62_13</name>
    <dbReference type="NCBI Taxonomy" id="1817756"/>
    <lineage>
        <taxon>Bacteria</taxon>
        <taxon>Pseudomonadati</taxon>
        <taxon>Pseudomonadota</taxon>
        <taxon>Candidatus Muproteobacteria</taxon>
    </lineage>
</organism>
<dbReference type="Proteomes" id="UP000178379">
    <property type="component" value="Unassembled WGS sequence"/>
</dbReference>
<dbReference type="AlphaFoldDB" id="A0A1F6SYW4"/>
<feature type="transmembrane region" description="Helical" evidence="1">
    <location>
        <begin position="6"/>
        <end position="22"/>
    </location>
</feature>
<evidence type="ECO:0000313" key="2">
    <source>
        <dbReference type="EMBL" id="OGI37936.1"/>
    </source>
</evidence>
<keyword evidence="1" id="KW-1133">Transmembrane helix</keyword>
<comment type="caution">
    <text evidence="2">The sequence shown here is derived from an EMBL/GenBank/DDBJ whole genome shotgun (WGS) entry which is preliminary data.</text>
</comment>
<protein>
    <submittedName>
        <fullName evidence="2">Uncharacterized protein</fullName>
    </submittedName>
</protein>
<dbReference type="EMBL" id="MFSQ01000135">
    <property type="protein sequence ID" value="OGI37936.1"/>
    <property type="molecule type" value="Genomic_DNA"/>
</dbReference>
<evidence type="ECO:0000313" key="3">
    <source>
        <dbReference type="Proteomes" id="UP000178379"/>
    </source>
</evidence>
<name>A0A1F6SYW4_9PROT</name>